<accession>A0AAV5U4T1</accession>
<sequence length="95" mass="10808">MSTVPVDVFFLLVSIAALIAIYVYKYVHKLLRKSEKDKDPEENIYHRQGPIITKNYYPPKEVSDEKSIIFMDHDDVKVQCNFSSDGSNGADSHAS</sequence>
<name>A0AAV5U4T1_9BILA</name>
<keyword evidence="1" id="KW-1133">Transmembrane helix</keyword>
<dbReference type="Proteomes" id="UP001432027">
    <property type="component" value="Unassembled WGS sequence"/>
</dbReference>
<dbReference type="AlphaFoldDB" id="A0AAV5U4T1"/>
<proteinExistence type="predicted"/>
<keyword evidence="1" id="KW-0472">Membrane</keyword>
<comment type="caution">
    <text evidence="2">The sequence shown here is derived from an EMBL/GenBank/DDBJ whole genome shotgun (WGS) entry which is preliminary data.</text>
</comment>
<organism evidence="2 3">
    <name type="scientific">Pristionchus entomophagus</name>
    <dbReference type="NCBI Taxonomy" id="358040"/>
    <lineage>
        <taxon>Eukaryota</taxon>
        <taxon>Metazoa</taxon>
        <taxon>Ecdysozoa</taxon>
        <taxon>Nematoda</taxon>
        <taxon>Chromadorea</taxon>
        <taxon>Rhabditida</taxon>
        <taxon>Rhabditina</taxon>
        <taxon>Diplogasteromorpha</taxon>
        <taxon>Diplogasteroidea</taxon>
        <taxon>Neodiplogasteridae</taxon>
        <taxon>Pristionchus</taxon>
    </lineage>
</organism>
<reference evidence="2" key="1">
    <citation type="submission" date="2023-10" db="EMBL/GenBank/DDBJ databases">
        <title>Genome assembly of Pristionchus species.</title>
        <authorList>
            <person name="Yoshida K."/>
            <person name="Sommer R.J."/>
        </authorList>
    </citation>
    <scope>NUCLEOTIDE SEQUENCE</scope>
    <source>
        <strain evidence="2">RS0144</strain>
    </source>
</reference>
<evidence type="ECO:0000256" key="1">
    <source>
        <dbReference type="SAM" id="Phobius"/>
    </source>
</evidence>
<keyword evidence="1" id="KW-0812">Transmembrane</keyword>
<keyword evidence="3" id="KW-1185">Reference proteome</keyword>
<gene>
    <name evidence="2" type="ORF">PENTCL1PPCAC_23691</name>
</gene>
<evidence type="ECO:0000313" key="3">
    <source>
        <dbReference type="Proteomes" id="UP001432027"/>
    </source>
</evidence>
<evidence type="ECO:0000313" key="2">
    <source>
        <dbReference type="EMBL" id="GMT01517.1"/>
    </source>
</evidence>
<feature type="transmembrane region" description="Helical" evidence="1">
    <location>
        <begin position="6"/>
        <end position="24"/>
    </location>
</feature>
<protein>
    <submittedName>
        <fullName evidence="2">Uncharacterized protein</fullName>
    </submittedName>
</protein>
<dbReference type="EMBL" id="BTSX01000005">
    <property type="protein sequence ID" value="GMT01517.1"/>
    <property type="molecule type" value="Genomic_DNA"/>
</dbReference>